<feature type="region of interest" description="Disordered" evidence="1">
    <location>
        <begin position="246"/>
        <end position="300"/>
    </location>
</feature>
<reference evidence="3" key="1">
    <citation type="submission" date="2023-03" db="EMBL/GenBank/DDBJ databases">
        <title>Massive genome expansion in bonnet fungi (Mycena s.s.) driven by repeated elements and novel gene families across ecological guilds.</title>
        <authorList>
            <consortium name="Lawrence Berkeley National Laboratory"/>
            <person name="Harder C.B."/>
            <person name="Miyauchi S."/>
            <person name="Viragh M."/>
            <person name="Kuo A."/>
            <person name="Thoen E."/>
            <person name="Andreopoulos B."/>
            <person name="Lu D."/>
            <person name="Skrede I."/>
            <person name="Drula E."/>
            <person name="Henrissat B."/>
            <person name="Morin E."/>
            <person name="Kohler A."/>
            <person name="Barry K."/>
            <person name="LaButti K."/>
            <person name="Morin E."/>
            <person name="Salamov A."/>
            <person name="Lipzen A."/>
            <person name="Mereny Z."/>
            <person name="Hegedus B."/>
            <person name="Baldrian P."/>
            <person name="Stursova M."/>
            <person name="Weitz H."/>
            <person name="Taylor A."/>
            <person name="Grigoriev I.V."/>
            <person name="Nagy L.G."/>
            <person name="Martin F."/>
            <person name="Kauserud H."/>
        </authorList>
    </citation>
    <scope>NUCLEOTIDE SEQUENCE</scope>
    <source>
        <strain evidence="3">CBHHK002</strain>
    </source>
</reference>
<dbReference type="EMBL" id="JARIHO010000001">
    <property type="protein sequence ID" value="KAJ7369150.1"/>
    <property type="molecule type" value="Genomic_DNA"/>
</dbReference>
<dbReference type="Proteomes" id="UP001218218">
    <property type="component" value="Unassembled WGS sequence"/>
</dbReference>
<sequence>MSSAFKVYFQFIGRAWFLVRSTVVSRPFISLGSYSFGLLYLLCSLLLIAGAKHRHILYGLKQKASSEDSVWLPVGEGACDIRLSQDINSNGDFSGYRRALERQHIDVKRVPRDGASASEYSFAPGALQAFQDVDALPRTPENSIESLHYQAQSQKNVPAVPSAPRKSKKLPQKESTAKKMSRSLRDLGTGTGSSIGLREQYLEAELRADRERVVDLKSLHTLPTLPTSPAATHASAPSRILRLLSRRSTMKTESTDQVSWLGGRERTGTSVTPIQEIAPQMPPRVPAWDVSDEHPPVYSS</sequence>
<accession>A0AAD7AWR9</accession>
<organism evidence="3 4">
    <name type="scientific">Mycena albidolilacea</name>
    <dbReference type="NCBI Taxonomy" id="1033008"/>
    <lineage>
        <taxon>Eukaryota</taxon>
        <taxon>Fungi</taxon>
        <taxon>Dikarya</taxon>
        <taxon>Basidiomycota</taxon>
        <taxon>Agaricomycotina</taxon>
        <taxon>Agaricomycetes</taxon>
        <taxon>Agaricomycetidae</taxon>
        <taxon>Agaricales</taxon>
        <taxon>Marasmiineae</taxon>
        <taxon>Mycenaceae</taxon>
        <taxon>Mycena</taxon>
    </lineage>
</organism>
<evidence type="ECO:0000313" key="4">
    <source>
        <dbReference type="Proteomes" id="UP001218218"/>
    </source>
</evidence>
<keyword evidence="2" id="KW-0472">Membrane</keyword>
<evidence type="ECO:0000313" key="3">
    <source>
        <dbReference type="EMBL" id="KAJ7369150.1"/>
    </source>
</evidence>
<dbReference type="AlphaFoldDB" id="A0AAD7AWR9"/>
<proteinExistence type="predicted"/>
<keyword evidence="2" id="KW-0812">Transmembrane</keyword>
<keyword evidence="4" id="KW-1185">Reference proteome</keyword>
<protein>
    <submittedName>
        <fullName evidence="3">Uncharacterized protein</fullName>
    </submittedName>
</protein>
<keyword evidence="2" id="KW-1133">Transmembrane helix</keyword>
<evidence type="ECO:0000256" key="1">
    <source>
        <dbReference type="SAM" id="MobiDB-lite"/>
    </source>
</evidence>
<gene>
    <name evidence="3" type="ORF">DFH08DRAFT_984079</name>
</gene>
<feature type="compositionally biased region" description="Basic and acidic residues" evidence="1">
    <location>
        <begin position="291"/>
        <end position="300"/>
    </location>
</feature>
<feature type="region of interest" description="Disordered" evidence="1">
    <location>
        <begin position="149"/>
        <end position="194"/>
    </location>
</feature>
<name>A0AAD7AWR9_9AGAR</name>
<evidence type="ECO:0000256" key="2">
    <source>
        <dbReference type="SAM" id="Phobius"/>
    </source>
</evidence>
<comment type="caution">
    <text evidence="3">The sequence shown here is derived from an EMBL/GenBank/DDBJ whole genome shotgun (WGS) entry which is preliminary data.</text>
</comment>
<feature type="transmembrane region" description="Helical" evidence="2">
    <location>
        <begin position="28"/>
        <end position="51"/>
    </location>
</feature>